<organism evidence="2 3">
    <name type="scientific">Pleomorphomonas diazotrophica</name>
    <dbReference type="NCBI Taxonomy" id="1166257"/>
    <lineage>
        <taxon>Bacteria</taxon>
        <taxon>Pseudomonadati</taxon>
        <taxon>Pseudomonadota</taxon>
        <taxon>Alphaproteobacteria</taxon>
        <taxon>Hyphomicrobiales</taxon>
        <taxon>Pleomorphomonadaceae</taxon>
        <taxon>Pleomorphomonas</taxon>
    </lineage>
</organism>
<accession>A0A1I4UJH8</accession>
<evidence type="ECO:0000256" key="1">
    <source>
        <dbReference type="SAM" id="SignalP"/>
    </source>
</evidence>
<keyword evidence="1" id="KW-0732">Signal</keyword>
<dbReference type="Proteomes" id="UP000233491">
    <property type="component" value="Unassembled WGS sequence"/>
</dbReference>
<evidence type="ECO:0000313" key="2">
    <source>
        <dbReference type="EMBL" id="PKR89142.1"/>
    </source>
</evidence>
<protein>
    <submittedName>
        <fullName evidence="2">DUF2066 domain-containing protein</fullName>
    </submittedName>
</protein>
<reference evidence="2 3" key="1">
    <citation type="submission" date="2017-12" db="EMBL/GenBank/DDBJ databases">
        <title>Anaerobic carbon monoxide metabolism by Pleomorphomonas carboxyditropha sp. nov., a new mesophilic hydrogenogenic carboxidotroph.</title>
        <authorList>
            <person name="Esquivel-Elizondo S."/>
            <person name="Krajmalnik-Brown R."/>
        </authorList>
    </citation>
    <scope>NUCLEOTIDE SEQUENCE [LARGE SCALE GENOMIC DNA]</scope>
    <source>
        <strain evidence="2 3">R5-392</strain>
    </source>
</reference>
<dbReference type="OrthoDB" id="7266613at2"/>
<feature type="signal peptide" evidence="1">
    <location>
        <begin position="1"/>
        <end position="23"/>
    </location>
</feature>
<comment type="caution">
    <text evidence="2">The sequence shown here is derived from an EMBL/GenBank/DDBJ whole genome shotgun (WGS) entry which is preliminary data.</text>
</comment>
<keyword evidence="3" id="KW-1185">Reference proteome</keyword>
<dbReference type="RefSeq" id="WP_101289151.1">
    <property type="nucleotide sequence ID" value="NZ_FOUQ01000008.1"/>
</dbReference>
<evidence type="ECO:0000313" key="3">
    <source>
        <dbReference type="Proteomes" id="UP000233491"/>
    </source>
</evidence>
<feature type="chain" id="PRO_5015065774" evidence="1">
    <location>
        <begin position="24"/>
        <end position="274"/>
    </location>
</feature>
<dbReference type="AlphaFoldDB" id="A0A1I4UJH8"/>
<dbReference type="InterPro" id="IPR018642">
    <property type="entry name" value="DUF2066"/>
</dbReference>
<sequence length="274" mass="29560">MRRIHLFPTLLALLVALAVPAAAFEPSDIYTSQVVVSGQGEANRLTGFGICLERVLTRVTGDVTLAGKPEARAAMTKAADYVAAYSYRDRLEGRPIHDEQGTYDRPHNLTCRFKTAPLDRLIGDLGGKPWLMRRPVIAVFLDVEKPAARYTVAANNERDLAMRQSLGNASNLIALDVVFPPETAALNLDPAHLDPASSVLKEAAEAAGGDLPLAGRLVWSDADHGWVADWALEQGGTVHRWSVRGVSFDDAFRTALWGAARLLSGSGEPVANPQ</sequence>
<gene>
    <name evidence="2" type="ORF">CXZ10_10665</name>
</gene>
<proteinExistence type="predicted"/>
<dbReference type="Pfam" id="PF09839">
    <property type="entry name" value="DUF2066"/>
    <property type="match status" value="1"/>
</dbReference>
<name>A0A1I4UJH8_9HYPH</name>
<dbReference type="EMBL" id="PJNW01000007">
    <property type="protein sequence ID" value="PKR89142.1"/>
    <property type="molecule type" value="Genomic_DNA"/>
</dbReference>